<keyword evidence="1" id="KW-0482">Metalloprotease</keyword>
<evidence type="ECO:0000313" key="5">
    <source>
        <dbReference type="Proteomes" id="UP000317496"/>
    </source>
</evidence>
<evidence type="ECO:0000259" key="2">
    <source>
        <dbReference type="Pfam" id="PF07171"/>
    </source>
</evidence>
<keyword evidence="1" id="KW-0645">Protease</keyword>
<proteinExistence type="inferred from homology"/>
<keyword evidence="1" id="KW-0378">Hydrolase</keyword>
<dbReference type="Proteomes" id="UP000317496">
    <property type="component" value="Chromosome"/>
</dbReference>
<comment type="function">
    <text evidence="1">Involved in peptidolytic degradation of cyclic heptapeptide hepatotoxin microcystin (MC).</text>
</comment>
<evidence type="ECO:0000256" key="1">
    <source>
        <dbReference type="PIRNR" id="PIRNR012702"/>
    </source>
</evidence>
<dbReference type="EMBL" id="CP041636">
    <property type="protein sequence ID" value="QDO98855.1"/>
    <property type="molecule type" value="Genomic_DNA"/>
</dbReference>
<dbReference type="RefSeq" id="WP_144257852.1">
    <property type="nucleotide sequence ID" value="NZ_CP041636.1"/>
</dbReference>
<comment type="similarity">
    <text evidence="1">Belongs to the peptidase M81 family.</text>
</comment>
<dbReference type="InterPro" id="IPR015995">
    <property type="entry name" value="MlrC_N"/>
</dbReference>
<comment type="cofactor">
    <cofactor evidence="1">
        <name>Zn(2+)</name>
        <dbReference type="ChEBI" id="CHEBI:29105"/>
    </cofactor>
    <text evidence="1">Binds 1 zinc ion per subunit.</text>
</comment>
<protein>
    <recommendedName>
        <fullName evidence="1">Microcystinase C</fullName>
        <shortName evidence="1">MlrC</shortName>
    </recommendedName>
</protein>
<dbReference type="GO" id="GO:0046872">
    <property type="term" value="F:metal ion binding"/>
    <property type="evidence" value="ECO:0007669"/>
    <property type="project" value="UniProtKB-KW"/>
</dbReference>
<dbReference type="InterPro" id="IPR010799">
    <property type="entry name" value="MlrC_C"/>
</dbReference>
<dbReference type="PIRSF" id="PIRSF012702">
    <property type="entry name" value="UCP012702"/>
    <property type="match status" value="1"/>
</dbReference>
<evidence type="ECO:0000313" key="4">
    <source>
        <dbReference type="EMBL" id="QDO98855.1"/>
    </source>
</evidence>
<dbReference type="OrthoDB" id="9782658at2"/>
<dbReference type="Pfam" id="PF07364">
    <property type="entry name" value="DUF1485"/>
    <property type="match status" value="1"/>
</dbReference>
<keyword evidence="1" id="KW-0479">Metal-binding</keyword>
<dbReference type="KEGG" id="fer:FNB15_16975"/>
<evidence type="ECO:0000259" key="3">
    <source>
        <dbReference type="Pfam" id="PF07364"/>
    </source>
</evidence>
<keyword evidence="5" id="KW-1185">Reference proteome</keyword>
<name>A0A516H539_9PROT</name>
<dbReference type="GO" id="GO:0008237">
    <property type="term" value="F:metallopeptidase activity"/>
    <property type="evidence" value="ECO:0007669"/>
    <property type="project" value="UniProtKB-KW"/>
</dbReference>
<dbReference type="GO" id="GO:0006508">
    <property type="term" value="P:proteolysis"/>
    <property type="evidence" value="ECO:0007669"/>
    <property type="project" value="UniProtKB-KW"/>
</dbReference>
<dbReference type="InterPro" id="IPR009197">
    <property type="entry name" value="MlrC"/>
</dbReference>
<feature type="domain" description="Microcystin LR degradation protein MlrC C-terminal" evidence="2">
    <location>
        <begin position="310"/>
        <end position="488"/>
    </location>
</feature>
<dbReference type="Pfam" id="PF07171">
    <property type="entry name" value="MlrC_C"/>
    <property type="match status" value="1"/>
</dbReference>
<accession>A0A516H539</accession>
<reference evidence="4 5" key="1">
    <citation type="submission" date="2019-07" db="EMBL/GenBank/DDBJ databases">
        <title>Genome sequencing for Ferrovibrio sp. K5.</title>
        <authorList>
            <person name="Park S.-J."/>
        </authorList>
    </citation>
    <scope>NUCLEOTIDE SEQUENCE [LARGE SCALE GENOMIC DNA]</scope>
    <source>
        <strain evidence="4 5">K5</strain>
    </source>
</reference>
<feature type="domain" description="Microcystin LR degradation protein MlrC N-terminal" evidence="3">
    <location>
        <begin position="4"/>
        <end position="296"/>
    </location>
</feature>
<organism evidence="4 5">
    <name type="scientific">Ferrovibrio terrae</name>
    <dbReference type="NCBI Taxonomy" id="2594003"/>
    <lineage>
        <taxon>Bacteria</taxon>
        <taxon>Pseudomonadati</taxon>
        <taxon>Pseudomonadota</taxon>
        <taxon>Alphaproteobacteria</taxon>
        <taxon>Rhodospirillales</taxon>
        <taxon>Rhodospirillaceae</taxon>
        <taxon>Ferrovibrio</taxon>
    </lineage>
</organism>
<sequence length="502" mass="54522">MTYRVAIAGFQHETNTFAPTRATLDLFIKGEGWPPLTEGRDIVEVFSPMNIPIGGFMNAAKPKGWELHPIVWAAAAPSSYVSTEAFEYIAGKILNGIAALKGRIDAVYLDLHGAMVTEAHEDGEGELLRRVRALVGPDMPIGVSLDLHANVTPEMLQYSDVMIGYRTYPHLDMAVTGARVLRHMEKLLTGERKKQAKALRQIPFLIPLTAQCTFIEPCKSLYDTLGDMEHGAVSSLSFSPGFHPADIHHCGPSVIAYGDTQAAADKAADDFARQIIEREAEFKLNLLSPHAAIDQARKLIQAGARKSIVLADVQDNPGTGATSDTTGLLAALVAEHVPDATLGLLYDPEVAKIAHQAGEGSEIEVSVGGKLLDVEGARPYRNRFRVAKLGSGKFLCTGPFYKGTRMDLGLMARLQVNGVDLVIASARVQAADKDQYRHLGIEPGERQIVGVKSTVHFRGDFTDIAHDILNVESPGAFIERAETLPYKKLRKGMKLAPKGRAF</sequence>
<dbReference type="AlphaFoldDB" id="A0A516H539"/>
<gene>
    <name evidence="4" type="ORF">FNB15_16975</name>
</gene>